<evidence type="ECO:0000256" key="1">
    <source>
        <dbReference type="ARBA" id="ARBA00022553"/>
    </source>
</evidence>
<feature type="domain" description="Response regulatory" evidence="3">
    <location>
        <begin position="1"/>
        <end position="114"/>
    </location>
</feature>
<evidence type="ECO:0000313" key="5">
    <source>
        <dbReference type="Proteomes" id="UP000286287"/>
    </source>
</evidence>
<dbReference type="OrthoDB" id="72486at2"/>
<dbReference type="PANTHER" id="PTHR44591:SF3">
    <property type="entry name" value="RESPONSE REGULATORY DOMAIN-CONTAINING PROTEIN"/>
    <property type="match status" value="1"/>
</dbReference>
<comment type="caution">
    <text evidence="4">The sequence shown here is derived from an EMBL/GenBank/DDBJ whole genome shotgun (WGS) entry which is preliminary data.</text>
</comment>
<keyword evidence="1 2" id="KW-0597">Phosphoprotein</keyword>
<dbReference type="SUPFAM" id="SSF52172">
    <property type="entry name" value="CheY-like"/>
    <property type="match status" value="1"/>
</dbReference>
<gene>
    <name evidence="4" type="ORF">D3875_05085</name>
</gene>
<dbReference type="InterPro" id="IPR050595">
    <property type="entry name" value="Bact_response_regulator"/>
</dbReference>
<proteinExistence type="predicted"/>
<protein>
    <submittedName>
        <fullName evidence="4">Response regulator</fullName>
    </submittedName>
</protein>
<dbReference type="AlphaFoldDB" id="A0A418VBJ3"/>
<dbReference type="GO" id="GO:0000160">
    <property type="term" value="P:phosphorelay signal transduction system"/>
    <property type="evidence" value="ECO:0007669"/>
    <property type="project" value="InterPro"/>
</dbReference>
<dbReference type="InterPro" id="IPR011006">
    <property type="entry name" value="CheY-like_superfamily"/>
</dbReference>
<dbReference type="PROSITE" id="PS50110">
    <property type="entry name" value="RESPONSE_REGULATORY"/>
    <property type="match status" value="1"/>
</dbReference>
<accession>A0A418VBJ3</accession>
<dbReference type="Pfam" id="PF00072">
    <property type="entry name" value="Response_reg"/>
    <property type="match status" value="1"/>
</dbReference>
<dbReference type="PANTHER" id="PTHR44591">
    <property type="entry name" value="STRESS RESPONSE REGULATOR PROTEIN 1"/>
    <property type="match status" value="1"/>
</dbReference>
<dbReference type="InterPro" id="IPR001789">
    <property type="entry name" value="Sig_transdc_resp-reg_receiver"/>
</dbReference>
<dbReference type="SMART" id="SM00448">
    <property type="entry name" value="REC"/>
    <property type="match status" value="1"/>
</dbReference>
<organism evidence="4 5">
    <name type="scientific">Deinococcus cavernae</name>
    <dbReference type="NCBI Taxonomy" id="2320857"/>
    <lineage>
        <taxon>Bacteria</taxon>
        <taxon>Thermotogati</taxon>
        <taxon>Deinococcota</taxon>
        <taxon>Deinococci</taxon>
        <taxon>Deinococcales</taxon>
        <taxon>Deinococcaceae</taxon>
        <taxon>Deinococcus</taxon>
    </lineage>
</organism>
<reference evidence="4 5" key="1">
    <citation type="submission" date="2018-09" db="EMBL/GenBank/DDBJ databases">
        <authorList>
            <person name="Zhu H."/>
        </authorList>
    </citation>
    <scope>NUCLEOTIDE SEQUENCE [LARGE SCALE GENOMIC DNA]</scope>
    <source>
        <strain evidence="4 5">K2S05-167</strain>
    </source>
</reference>
<evidence type="ECO:0000259" key="3">
    <source>
        <dbReference type="PROSITE" id="PS50110"/>
    </source>
</evidence>
<sequence>MVDDDRQILDLLELSLSLQGFSVTTAISGDEALKLVRQRQPFDVIVMDVLMAPLDGFETVKCLHDILGEALPPVVYLSGLNREEDVPHFPGHRCAFLVKPFRPAQLAALIREQAAPES</sequence>
<feature type="modified residue" description="4-aspartylphosphate" evidence="2">
    <location>
        <position position="48"/>
    </location>
</feature>
<dbReference type="Gene3D" id="3.40.50.2300">
    <property type="match status" value="1"/>
</dbReference>
<dbReference type="Proteomes" id="UP000286287">
    <property type="component" value="Unassembled WGS sequence"/>
</dbReference>
<evidence type="ECO:0000256" key="2">
    <source>
        <dbReference type="PROSITE-ProRule" id="PRU00169"/>
    </source>
</evidence>
<name>A0A418VBJ3_9DEIO</name>
<evidence type="ECO:0000313" key="4">
    <source>
        <dbReference type="EMBL" id="RJF73521.1"/>
    </source>
</evidence>
<keyword evidence="5" id="KW-1185">Reference proteome</keyword>
<dbReference type="EMBL" id="QYUJ01000014">
    <property type="protein sequence ID" value="RJF73521.1"/>
    <property type="molecule type" value="Genomic_DNA"/>
</dbReference>